<protein>
    <submittedName>
        <fullName evidence="2">Capsule assembly Wzi family protein</fullName>
    </submittedName>
</protein>
<gene>
    <name evidence="2" type="ORF">HF872_08915</name>
</gene>
<proteinExistence type="predicted"/>
<comment type="caution">
    <text evidence="2">The sequence shown here is derived from an EMBL/GenBank/DDBJ whole genome shotgun (WGS) entry which is preliminary data.</text>
</comment>
<evidence type="ECO:0000256" key="1">
    <source>
        <dbReference type="SAM" id="SignalP"/>
    </source>
</evidence>
<sequence>MTLNIKYPAWLMSTACLFLTVTSGVQAAPPVTVNVPVDSVYYSYIDKLSAMGYLKTMPNGARPYSRLQLARWVREAQETAKKRPMPSYLADETEAMAQYVAPELAVLDGNKLQDPVRLRDVSLQAGVLHGNEQTYRYGQGMSAGWQPFSHQQNGYTYGRDGNGILSAEISGNIDQNLALSIRPRVSYDRDNKGSVTLEEGYIKQKMGIWNLEIGREAFRWGQGETGNLALGNNMRPLTTVQLHYNEPRKTGGFFRFLGERDFHIFYGQLEGSRADKAAAAGRTDYDHAGILGIRTDFSPASYFTFGLARISVLGGEHNGLDWPDWKHWTYGRNDDNSDDRWNDIAGGDFRLRLPKMTFYGELYGEDQSHYLPADIAWRAGLYLPALIRDGSWDMTLEMAHTTDSWYSHQHFQNGWTYHDAIMGDDMGRNARKYYVAVRHYLPKESRIGLYAMRIERDRDTMHSQSVNEWGLTGQKKLRDHMYLQGTAGYASVSQPGGHSDHDAFALVSLQWQYQ</sequence>
<dbReference type="EMBL" id="JABAFG010000014">
    <property type="protein sequence ID" value="NME28734.1"/>
    <property type="molecule type" value="Genomic_DNA"/>
</dbReference>
<evidence type="ECO:0000313" key="3">
    <source>
        <dbReference type="Proteomes" id="UP000591071"/>
    </source>
</evidence>
<dbReference type="InterPro" id="IPR026950">
    <property type="entry name" value="Caps_assemb_Wzi"/>
</dbReference>
<dbReference type="Proteomes" id="UP000591071">
    <property type="component" value="Unassembled WGS sequence"/>
</dbReference>
<organism evidence="2 3">
    <name type="scientific">Megasphaera hexanoica</name>
    <dbReference type="NCBI Taxonomy" id="1675036"/>
    <lineage>
        <taxon>Bacteria</taxon>
        <taxon>Bacillati</taxon>
        <taxon>Bacillota</taxon>
        <taxon>Negativicutes</taxon>
        <taxon>Veillonellales</taxon>
        <taxon>Veillonellaceae</taxon>
        <taxon>Megasphaera</taxon>
    </lineage>
</organism>
<dbReference type="AlphaFoldDB" id="A0A848BWW4"/>
<dbReference type="Pfam" id="PF14052">
    <property type="entry name" value="Caps_assemb_Wzi"/>
    <property type="match status" value="1"/>
</dbReference>
<reference evidence="2 3" key="1">
    <citation type="submission" date="2020-04" db="EMBL/GenBank/DDBJ databases">
        <authorList>
            <person name="Hitch T.C.A."/>
            <person name="Wylensek D."/>
            <person name="Clavel T."/>
        </authorList>
    </citation>
    <scope>NUCLEOTIDE SEQUENCE [LARGE SCALE GENOMIC DNA]</scope>
    <source>
        <strain evidence="2 3">Oil-RF-744-FAT-WT-6-1</strain>
    </source>
</reference>
<feature type="signal peptide" evidence="1">
    <location>
        <begin position="1"/>
        <end position="27"/>
    </location>
</feature>
<dbReference type="RefSeq" id="WP_170087753.1">
    <property type="nucleotide sequence ID" value="NZ_JABAFG010000014.1"/>
</dbReference>
<accession>A0A848BWW4</accession>
<dbReference type="InterPro" id="IPR038636">
    <property type="entry name" value="Wzi_sf"/>
</dbReference>
<evidence type="ECO:0000313" key="2">
    <source>
        <dbReference type="EMBL" id="NME28734.1"/>
    </source>
</evidence>
<keyword evidence="1" id="KW-0732">Signal</keyword>
<dbReference type="Gene3D" id="2.40.160.130">
    <property type="entry name" value="Capsule assembly protein Wzi"/>
    <property type="match status" value="1"/>
</dbReference>
<name>A0A848BWW4_9FIRM</name>
<feature type="chain" id="PRO_5033025728" evidence="1">
    <location>
        <begin position="28"/>
        <end position="514"/>
    </location>
</feature>